<dbReference type="CDD" id="cd04647">
    <property type="entry name" value="LbH_MAT_like"/>
    <property type="match status" value="1"/>
</dbReference>
<accession>A0ABP2CQA7</accession>
<keyword evidence="2 3" id="KW-0808">Transferase</keyword>
<dbReference type="GO" id="GO:0016740">
    <property type="term" value="F:transferase activity"/>
    <property type="evidence" value="ECO:0007669"/>
    <property type="project" value="UniProtKB-KW"/>
</dbReference>
<dbReference type="SUPFAM" id="SSF51161">
    <property type="entry name" value="Trimeric LpxA-like enzymes"/>
    <property type="match status" value="1"/>
</dbReference>
<keyword evidence="4" id="KW-1185">Reference proteome</keyword>
<evidence type="ECO:0000256" key="2">
    <source>
        <dbReference type="ARBA" id="ARBA00022679"/>
    </source>
</evidence>
<proteinExistence type="inferred from homology"/>
<sequence>MKNFLVCTYELVMSLVFLLPRHRVFGILKALFIRSLGGSVGRRVTLYPGIKINPCKGICLGDDVDLAWGVIVTTTGGVEIGARTLVGYGTVISSANHKIPEGLGQIFNAGHVARPVAIGADVWIGANCVITAGVTIGEGAVIAAGSVVTKDVEAFTIVGGVPAKFIKTRV</sequence>
<dbReference type="InterPro" id="IPR011004">
    <property type="entry name" value="Trimer_LpxA-like_sf"/>
</dbReference>
<evidence type="ECO:0000313" key="3">
    <source>
        <dbReference type="EMBL" id="EAQ31906.1"/>
    </source>
</evidence>
<dbReference type="Gene3D" id="2.160.10.10">
    <property type="entry name" value="Hexapeptide repeat proteins"/>
    <property type="match status" value="1"/>
</dbReference>
<dbReference type="PANTHER" id="PTHR23416">
    <property type="entry name" value="SIALIC ACID SYNTHASE-RELATED"/>
    <property type="match status" value="1"/>
</dbReference>
<organism evidence="3 4">
    <name type="scientific">Idiomarina baltica OS145</name>
    <dbReference type="NCBI Taxonomy" id="314276"/>
    <lineage>
        <taxon>Bacteria</taxon>
        <taxon>Pseudomonadati</taxon>
        <taxon>Pseudomonadota</taxon>
        <taxon>Gammaproteobacteria</taxon>
        <taxon>Alteromonadales</taxon>
        <taxon>Idiomarinaceae</taxon>
        <taxon>Idiomarina</taxon>
    </lineage>
</organism>
<dbReference type="EMBL" id="AAMX01000010">
    <property type="protein sequence ID" value="EAQ31906.1"/>
    <property type="molecule type" value="Genomic_DNA"/>
</dbReference>
<comment type="caution">
    <text evidence="3">The sequence shown here is derived from an EMBL/GenBank/DDBJ whole genome shotgun (WGS) entry which is preliminary data.</text>
</comment>
<dbReference type="InterPro" id="IPR051159">
    <property type="entry name" value="Hexapeptide_acetyltransf"/>
</dbReference>
<dbReference type="Pfam" id="PF14602">
    <property type="entry name" value="Hexapep_2"/>
    <property type="match status" value="1"/>
</dbReference>
<evidence type="ECO:0000313" key="4">
    <source>
        <dbReference type="Proteomes" id="UP000016543"/>
    </source>
</evidence>
<dbReference type="InterPro" id="IPR001451">
    <property type="entry name" value="Hexapep"/>
</dbReference>
<dbReference type="PANTHER" id="PTHR23416:SF23">
    <property type="entry name" value="ACETYLTRANSFERASE C18B11.09C-RELATED"/>
    <property type="match status" value="1"/>
</dbReference>
<protein>
    <submittedName>
        <fullName evidence="3">Acyl transferase protein</fullName>
    </submittedName>
</protein>
<reference evidence="3 4" key="1">
    <citation type="submission" date="2006-01" db="EMBL/GenBank/DDBJ databases">
        <authorList>
            <person name="Brettar I."/>
            <person name="Hofle M."/>
            <person name="Ferriera S."/>
            <person name="Johnson J."/>
            <person name="Kravitz S."/>
            <person name="Halpern A."/>
            <person name="Remington K."/>
            <person name="Beeson K."/>
            <person name="Tran B."/>
            <person name="Rogers Y.-H."/>
            <person name="Friedman R."/>
            <person name="Venter J.C."/>
        </authorList>
    </citation>
    <scope>NUCLEOTIDE SEQUENCE [LARGE SCALE GENOMIC DNA]</scope>
    <source>
        <strain evidence="3 4">OS145</strain>
    </source>
</reference>
<dbReference type="Proteomes" id="UP000016543">
    <property type="component" value="Unassembled WGS sequence"/>
</dbReference>
<evidence type="ECO:0000256" key="1">
    <source>
        <dbReference type="ARBA" id="ARBA00007274"/>
    </source>
</evidence>
<dbReference type="RefSeq" id="WP_006954968.1">
    <property type="nucleotide sequence ID" value="NZ_CH672404.1"/>
</dbReference>
<comment type="similarity">
    <text evidence="1">Belongs to the transferase hexapeptide repeat family.</text>
</comment>
<gene>
    <name evidence="3" type="ORF">OS145_11466</name>
</gene>
<name>A0ABP2CQA7_9GAMM</name>